<dbReference type="FunFam" id="1.10.3470.10:FF:000001">
    <property type="entry name" value="Vitamin B12 ABC transporter permease BtuC"/>
    <property type="match status" value="1"/>
</dbReference>
<feature type="transmembrane region" description="Helical" evidence="8">
    <location>
        <begin position="166"/>
        <end position="187"/>
    </location>
</feature>
<dbReference type="EMBL" id="FMYM01000008">
    <property type="protein sequence ID" value="SDC41634.1"/>
    <property type="molecule type" value="Genomic_DNA"/>
</dbReference>
<dbReference type="Proteomes" id="UP000242662">
    <property type="component" value="Unassembled WGS sequence"/>
</dbReference>
<keyword evidence="6 8" id="KW-1133">Transmembrane helix</keyword>
<keyword evidence="7 8" id="KW-0472">Membrane</keyword>
<dbReference type="Gene3D" id="1.10.3470.10">
    <property type="entry name" value="ABC transporter involved in vitamin B12 uptake, BtuC"/>
    <property type="match status" value="1"/>
</dbReference>
<reference evidence="10" key="1">
    <citation type="submission" date="2016-09" db="EMBL/GenBank/DDBJ databases">
        <authorList>
            <person name="Varghese N."/>
            <person name="Submissions S."/>
        </authorList>
    </citation>
    <scope>NUCLEOTIDE SEQUENCE [LARGE SCALE GENOMIC DNA]</scope>
    <source>
        <strain evidence="10">25nlg</strain>
    </source>
</reference>
<keyword evidence="3" id="KW-0813">Transport</keyword>
<comment type="subcellular location">
    <subcellularLocation>
        <location evidence="1">Cell membrane</location>
        <topology evidence="1">Multi-pass membrane protein</topology>
    </subcellularLocation>
</comment>
<dbReference type="STRING" id="1464122.SAMN05421737_108100"/>
<evidence type="ECO:0000256" key="2">
    <source>
        <dbReference type="ARBA" id="ARBA00007935"/>
    </source>
</evidence>
<proteinExistence type="inferred from homology"/>
<feature type="transmembrane region" description="Helical" evidence="8">
    <location>
        <begin position="107"/>
        <end position="127"/>
    </location>
</feature>
<evidence type="ECO:0000256" key="4">
    <source>
        <dbReference type="ARBA" id="ARBA00022475"/>
    </source>
</evidence>
<keyword evidence="10" id="KW-1185">Reference proteome</keyword>
<feature type="transmembrane region" description="Helical" evidence="8">
    <location>
        <begin position="296"/>
        <end position="315"/>
    </location>
</feature>
<dbReference type="CDD" id="cd06550">
    <property type="entry name" value="TM_ABC_iron-siderophores_like"/>
    <property type="match status" value="1"/>
</dbReference>
<evidence type="ECO:0000256" key="3">
    <source>
        <dbReference type="ARBA" id="ARBA00022448"/>
    </source>
</evidence>
<evidence type="ECO:0000256" key="7">
    <source>
        <dbReference type="ARBA" id="ARBA00023136"/>
    </source>
</evidence>
<dbReference type="GO" id="GO:0022857">
    <property type="term" value="F:transmembrane transporter activity"/>
    <property type="evidence" value="ECO:0007669"/>
    <property type="project" value="InterPro"/>
</dbReference>
<dbReference type="PANTHER" id="PTHR30472:SF25">
    <property type="entry name" value="ABC TRANSPORTER PERMEASE PROTEIN MJ0876-RELATED"/>
    <property type="match status" value="1"/>
</dbReference>
<dbReference type="InterPro" id="IPR000522">
    <property type="entry name" value="ABC_transptr_permease_BtuC"/>
</dbReference>
<feature type="transmembrane region" description="Helical" evidence="8">
    <location>
        <begin position="257"/>
        <end position="284"/>
    </location>
</feature>
<comment type="similarity">
    <text evidence="2">Belongs to the binding-protein-dependent transport system permease family. FecCD subfamily.</text>
</comment>
<evidence type="ECO:0000256" key="6">
    <source>
        <dbReference type="ARBA" id="ARBA00022989"/>
    </source>
</evidence>
<feature type="transmembrane region" description="Helical" evidence="8">
    <location>
        <begin position="78"/>
        <end position="95"/>
    </location>
</feature>
<evidence type="ECO:0000256" key="1">
    <source>
        <dbReference type="ARBA" id="ARBA00004651"/>
    </source>
</evidence>
<protein>
    <submittedName>
        <fullName evidence="9">Iron complex transport system permease protein</fullName>
    </submittedName>
</protein>
<dbReference type="Pfam" id="PF01032">
    <property type="entry name" value="FecCD"/>
    <property type="match status" value="1"/>
</dbReference>
<evidence type="ECO:0000313" key="10">
    <source>
        <dbReference type="Proteomes" id="UP000242662"/>
    </source>
</evidence>
<accession>A0A1G6LEJ7</accession>
<dbReference type="GO" id="GO:0005886">
    <property type="term" value="C:plasma membrane"/>
    <property type="evidence" value="ECO:0007669"/>
    <property type="project" value="UniProtKB-SubCell"/>
</dbReference>
<feature type="transmembrane region" description="Helical" evidence="8">
    <location>
        <begin position="207"/>
        <end position="227"/>
    </location>
</feature>
<sequence>MDSSFILKSLRSKRVLSYTGVFLLMLLTMWMGVCFGSVMLPVKEVVMILGQVGLGLPLEASFDTTDVQIVINVRLPRVVLAFLVGAALALAGAAFQGLLQNPLADPYTLGVSSGAALGSVLFILFGGALASVWVAPLVSIVAALVTLFLVLFLARCMTSSLTMETVILIGVIVSAFLSAHLTLLMALSHGELKQVVYWLMGSVGMRGWSHVGLILPFFLIGTMMLWCSRHALNAFMYGERTAQYVGVAIKKHKYNMFIAATMLAGSAVAVAGTIGFVGLVIPHIVRTLVGSDHRHVLSMSLMLGGTFLVFTDFIARMVVMPSELPLGVVTAMIGAPLFALLLYRHHKRKKEGAHSC</sequence>
<dbReference type="InterPro" id="IPR037294">
    <property type="entry name" value="ABC_BtuC-like"/>
</dbReference>
<keyword evidence="5 8" id="KW-0812">Transmembrane</keyword>
<dbReference type="SUPFAM" id="SSF81345">
    <property type="entry name" value="ABC transporter involved in vitamin B12 uptake, BtuC"/>
    <property type="match status" value="1"/>
</dbReference>
<organism evidence="9 10">
    <name type="scientific">Shouchella lonarensis</name>
    <dbReference type="NCBI Taxonomy" id="1464122"/>
    <lineage>
        <taxon>Bacteria</taxon>
        <taxon>Bacillati</taxon>
        <taxon>Bacillota</taxon>
        <taxon>Bacilli</taxon>
        <taxon>Bacillales</taxon>
        <taxon>Bacillaceae</taxon>
        <taxon>Shouchella</taxon>
    </lineage>
</organism>
<evidence type="ECO:0000256" key="8">
    <source>
        <dbReference type="SAM" id="Phobius"/>
    </source>
</evidence>
<feature type="transmembrane region" description="Helical" evidence="8">
    <location>
        <begin position="21"/>
        <end position="40"/>
    </location>
</feature>
<dbReference type="GO" id="GO:0033214">
    <property type="term" value="P:siderophore-iron import into cell"/>
    <property type="evidence" value="ECO:0007669"/>
    <property type="project" value="TreeGrafter"/>
</dbReference>
<name>A0A1G6LEJ7_9BACI</name>
<keyword evidence="4" id="KW-1003">Cell membrane</keyword>
<dbReference type="AlphaFoldDB" id="A0A1G6LEJ7"/>
<feature type="transmembrane region" description="Helical" evidence="8">
    <location>
        <begin position="133"/>
        <end position="154"/>
    </location>
</feature>
<evidence type="ECO:0000313" key="9">
    <source>
        <dbReference type="EMBL" id="SDC41634.1"/>
    </source>
</evidence>
<feature type="transmembrane region" description="Helical" evidence="8">
    <location>
        <begin position="324"/>
        <end position="343"/>
    </location>
</feature>
<evidence type="ECO:0000256" key="5">
    <source>
        <dbReference type="ARBA" id="ARBA00022692"/>
    </source>
</evidence>
<dbReference type="PANTHER" id="PTHR30472">
    <property type="entry name" value="FERRIC ENTEROBACTIN TRANSPORT SYSTEM PERMEASE PROTEIN"/>
    <property type="match status" value="1"/>
</dbReference>
<gene>
    <name evidence="9" type="ORF">SAMN05421737_108100</name>
</gene>